<dbReference type="Proteomes" id="UP000007875">
    <property type="component" value="Unassembled WGS sequence"/>
</dbReference>
<evidence type="ECO:0000256" key="3">
    <source>
        <dbReference type="ARBA" id="ARBA00022833"/>
    </source>
</evidence>
<dbReference type="InterPro" id="IPR053064">
    <property type="entry name" value="Ankyrin-MYND_domain-protein"/>
</dbReference>
<dbReference type="InterPro" id="IPR002893">
    <property type="entry name" value="Znf_MYND"/>
</dbReference>
<evidence type="ECO:0000259" key="6">
    <source>
        <dbReference type="PROSITE" id="PS50865"/>
    </source>
</evidence>
<dbReference type="Gene3D" id="6.10.140.2220">
    <property type="match status" value="1"/>
</dbReference>
<evidence type="ECO:0000256" key="1">
    <source>
        <dbReference type="ARBA" id="ARBA00022723"/>
    </source>
</evidence>
<keyword evidence="1" id="KW-0479">Metal-binding</keyword>
<feature type="compositionally biased region" description="Polar residues" evidence="5">
    <location>
        <begin position="131"/>
        <end position="140"/>
    </location>
</feature>
<evidence type="ECO:0000313" key="8">
    <source>
        <dbReference type="Proteomes" id="UP000007875"/>
    </source>
</evidence>
<dbReference type="PROSITE" id="PS50865">
    <property type="entry name" value="ZF_MYND_2"/>
    <property type="match status" value="1"/>
</dbReference>
<dbReference type="PANTHER" id="PTHR15897:SF2">
    <property type="entry name" value="ANKYRIN REPEAT AND MYND DOMAIN-CONTAINING PROTEIN 1"/>
    <property type="match status" value="1"/>
</dbReference>
<dbReference type="GO" id="GO:0008270">
    <property type="term" value="F:zinc ion binding"/>
    <property type="evidence" value="ECO:0007669"/>
    <property type="project" value="UniProtKB-KW"/>
</dbReference>
<dbReference type="HOGENOM" id="CLU_1471363_0_0_1"/>
<keyword evidence="2 4" id="KW-0863">Zinc-finger</keyword>
<dbReference type="Pfam" id="PF01753">
    <property type="entry name" value="zf-MYND"/>
    <property type="match status" value="1"/>
</dbReference>
<reference evidence="8" key="1">
    <citation type="submission" date="2003-08" db="EMBL/GenBank/DDBJ databases">
        <authorList>
            <person name="Birren B."/>
            <person name="Nusbaum C."/>
            <person name="Abebe A."/>
            <person name="Abouelleil A."/>
            <person name="Adekoya E."/>
            <person name="Ait-zahra M."/>
            <person name="Allen N."/>
            <person name="Allen T."/>
            <person name="An P."/>
            <person name="Anderson M."/>
            <person name="Anderson S."/>
            <person name="Arachchi H."/>
            <person name="Armbruster J."/>
            <person name="Bachantsang P."/>
            <person name="Baldwin J."/>
            <person name="Barry A."/>
            <person name="Bayul T."/>
            <person name="Blitshsteyn B."/>
            <person name="Bloom T."/>
            <person name="Blye J."/>
            <person name="Boguslavskiy L."/>
            <person name="Borowsky M."/>
            <person name="Boukhgalter B."/>
            <person name="Brunache A."/>
            <person name="Butler J."/>
            <person name="Calixte N."/>
            <person name="Calvo S."/>
            <person name="Camarata J."/>
            <person name="Campo K."/>
            <person name="Chang J."/>
            <person name="Cheshatsang Y."/>
            <person name="Citroen M."/>
            <person name="Collymore A."/>
            <person name="Considine T."/>
            <person name="Cook A."/>
            <person name="Cooke P."/>
            <person name="Corum B."/>
            <person name="Cuomo C."/>
            <person name="David R."/>
            <person name="Dawoe T."/>
            <person name="Degray S."/>
            <person name="Dodge S."/>
            <person name="Dooley K."/>
            <person name="Dorje P."/>
            <person name="Dorjee K."/>
            <person name="Dorris L."/>
            <person name="Duffey N."/>
            <person name="Dupes A."/>
            <person name="Elkins T."/>
            <person name="Engels R."/>
            <person name="Erickson J."/>
            <person name="Farina A."/>
            <person name="Faro S."/>
            <person name="Ferreira P."/>
            <person name="Fischer H."/>
            <person name="Fitzgerald M."/>
            <person name="Foley K."/>
            <person name="Gage D."/>
            <person name="Galagan J."/>
            <person name="Gearin G."/>
            <person name="Gnerre S."/>
            <person name="Gnirke A."/>
            <person name="Goyette A."/>
            <person name="Graham J."/>
            <person name="Grandbois E."/>
            <person name="Gyaltsen K."/>
            <person name="Hafez N."/>
            <person name="Hagopian D."/>
            <person name="Hagos B."/>
            <person name="Hall J."/>
            <person name="Hatcher B."/>
            <person name="Heller A."/>
            <person name="Higgins H."/>
            <person name="Honan T."/>
            <person name="Horn A."/>
            <person name="Houde N."/>
            <person name="Hughes L."/>
            <person name="Hulme W."/>
            <person name="Husby E."/>
            <person name="Iliev I."/>
            <person name="Jaffe D."/>
            <person name="Jones C."/>
            <person name="Kamal M."/>
            <person name="Kamat A."/>
            <person name="Kamvysselis M."/>
            <person name="Karlsson E."/>
            <person name="Kells C."/>
            <person name="Kieu A."/>
            <person name="Kisner P."/>
            <person name="Kodira C."/>
            <person name="Kulbokas E."/>
            <person name="Labutti K."/>
            <person name="Lama D."/>
            <person name="Landers T."/>
            <person name="Leger J."/>
            <person name="Levine S."/>
            <person name="Lewis D."/>
            <person name="Lewis T."/>
            <person name="Lindblad-toh K."/>
            <person name="Liu X."/>
            <person name="Lokyitsang T."/>
            <person name="Lokyitsang Y."/>
            <person name="Lucien O."/>
            <person name="Lui A."/>
            <person name="Ma L.J."/>
            <person name="Mabbitt R."/>
            <person name="Macdonald J."/>
            <person name="Maclean C."/>
            <person name="Major J."/>
            <person name="Manning J."/>
            <person name="Marabella R."/>
            <person name="Maru K."/>
            <person name="Matthews C."/>
            <person name="Mauceli E."/>
            <person name="Mccarthy M."/>
            <person name="Mcdonough S."/>
            <person name="Mcghee T."/>
            <person name="Meldrim J."/>
            <person name="Meneus L."/>
            <person name="Mesirov J."/>
            <person name="Mihalev A."/>
            <person name="Mihova T."/>
            <person name="Mikkelsen T."/>
            <person name="Mlenga V."/>
            <person name="Moru K."/>
            <person name="Mozes J."/>
            <person name="Mulrain L."/>
            <person name="Munson G."/>
            <person name="Naylor J."/>
            <person name="Newes C."/>
            <person name="Nguyen C."/>
            <person name="Nguyen N."/>
            <person name="Nguyen T."/>
            <person name="Nicol R."/>
            <person name="Nielsen C."/>
            <person name="Nizzari M."/>
            <person name="Norbu C."/>
            <person name="Norbu N."/>
            <person name="O'donnell P."/>
            <person name="Okoawo O."/>
            <person name="O'leary S."/>
            <person name="Omotosho B."/>
            <person name="O'neill K."/>
            <person name="Osman S."/>
            <person name="Parker S."/>
            <person name="Perrin D."/>
            <person name="Phunkhang P."/>
            <person name="Piqani B."/>
            <person name="Purcell S."/>
            <person name="Rachupka T."/>
            <person name="Ramasamy U."/>
            <person name="Rameau R."/>
            <person name="Ray V."/>
            <person name="Raymond C."/>
            <person name="Retta R."/>
            <person name="Richardson S."/>
            <person name="Rise C."/>
            <person name="Rodriguez J."/>
            <person name="Rogers J."/>
            <person name="Rogov P."/>
            <person name="Rutman M."/>
            <person name="Schupbach R."/>
            <person name="Seaman C."/>
            <person name="Settipalli S."/>
            <person name="Sharpe T."/>
            <person name="Sheridan J."/>
            <person name="Sherpa N."/>
            <person name="Shi J."/>
            <person name="Smirnov S."/>
            <person name="Smith C."/>
            <person name="Sougnez C."/>
            <person name="Spencer B."/>
            <person name="Stalker J."/>
            <person name="Stange-thomann N."/>
            <person name="Stavropoulos S."/>
            <person name="Stetson K."/>
            <person name="Stone C."/>
            <person name="Stone S."/>
            <person name="Stubbs M."/>
            <person name="Talamas J."/>
            <person name="Tchuinga P."/>
            <person name="Tenzing P."/>
            <person name="Tesfaye S."/>
            <person name="Theodore J."/>
            <person name="Thoulutsang Y."/>
            <person name="Topham K."/>
            <person name="Towey S."/>
            <person name="Tsamla T."/>
            <person name="Tsomo N."/>
            <person name="Vallee D."/>
            <person name="Vassiliev H."/>
            <person name="Venkataraman V."/>
            <person name="Vinson J."/>
            <person name="Vo A."/>
            <person name="Wade C."/>
            <person name="Wang S."/>
            <person name="Wangchuk T."/>
            <person name="Wangdi T."/>
            <person name="Whittaker C."/>
            <person name="Wilkinson J."/>
            <person name="Wu Y."/>
            <person name="Wyman D."/>
            <person name="Yadav S."/>
            <person name="Yang S."/>
            <person name="Yang X."/>
            <person name="Yeager S."/>
            <person name="Yee E."/>
            <person name="Young G."/>
            <person name="Zainoun J."/>
            <person name="Zembeck L."/>
            <person name="Zimmer A."/>
            <person name="Zody M."/>
            <person name="Lander E."/>
        </authorList>
    </citation>
    <scope>NUCLEOTIDE SEQUENCE [LARGE SCALE GENOMIC DNA]</scope>
</reference>
<reference evidence="7" key="2">
    <citation type="submission" date="2025-08" db="UniProtKB">
        <authorList>
            <consortium name="Ensembl"/>
        </authorList>
    </citation>
    <scope>IDENTIFICATION</scope>
</reference>
<dbReference type="Ensembl" id="ENSCSAVT00000015653.1">
    <property type="protein sequence ID" value="ENSCSAVP00000015475.1"/>
    <property type="gene ID" value="ENSCSAVG00000009083.1"/>
</dbReference>
<feature type="domain" description="MYND-type" evidence="6">
    <location>
        <begin position="4"/>
        <end position="44"/>
    </location>
</feature>
<protein>
    <recommendedName>
        <fullName evidence="6">MYND-type domain-containing protein</fullName>
    </recommendedName>
</protein>
<organism evidence="7 8">
    <name type="scientific">Ciona savignyi</name>
    <name type="common">Pacific transparent sea squirt</name>
    <dbReference type="NCBI Taxonomy" id="51511"/>
    <lineage>
        <taxon>Eukaryota</taxon>
        <taxon>Metazoa</taxon>
        <taxon>Chordata</taxon>
        <taxon>Tunicata</taxon>
        <taxon>Ascidiacea</taxon>
        <taxon>Phlebobranchia</taxon>
        <taxon>Cionidae</taxon>
        <taxon>Ciona</taxon>
    </lineage>
</organism>
<dbReference type="AlphaFoldDB" id="H2ZD09"/>
<accession>H2ZD09</accession>
<evidence type="ECO:0000256" key="4">
    <source>
        <dbReference type="PROSITE-ProRule" id="PRU00134"/>
    </source>
</evidence>
<dbReference type="Gene3D" id="1.10.220.160">
    <property type="match status" value="1"/>
</dbReference>
<dbReference type="GeneTree" id="ENSGT00460000041630"/>
<evidence type="ECO:0000256" key="2">
    <source>
        <dbReference type="ARBA" id="ARBA00022771"/>
    </source>
</evidence>
<dbReference type="PROSITE" id="PS01360">
    <property type="entry name" value="ZF_MYND_1"/>
    <property type="match status" value="1"/>
</dbReference>
<reference evidence="7" key="3">
    <citation type="submission" date="2025-09" db="UniProtKB">
        <authorList>
            <consortium name="Ensembl"/>
        </authorList>
    </citation>
    <scope>IDENTIFICATION</scope>
</reference>
<name>H2ZD09_CIOSA</name>
<dbReference type="PANTHER" id="PTHR15897">
    <property type="entry name" value="ANKYRIN REPEAT AND MYND DOMAIN PROTEIN 1"/>
    <property type="match status" value="1"/>
</dbReference>
<dbReference type="SUPFAM" id="SSF144232">
    <property type="entry name" value="HIT/MYND zinc finger-like"/>
    <property type="match status" value="1"/>
</dbReference>
<keyword evidence="8" id="KW-1185">Reference proteome</keyword>
<feature type="region of interest" description="Disordered" evidence="5">
    <location>
        <begin position="108"/>
        <end position="154"/>
    </location>
</feature>
<sequence>FKYCYECGRSVGVHLTSCTRCHEVYYCSRACKLKAWEERHKYECLRVKATRQADVDPPATEVDLIFSRHSLDDTTSNALYKTNSVIGNILNQQLLIAEDSPYRLALRHPRASATKRSPGAPRTPSKRQLHSSKSAKTTVSEPPRQRNMAKTSAKNRIRVGKNVAFGTTGTTLAELGISENYSFN</sequence>
<keyword evidence="3" id="KW-0862">Zinc</keyword>
<evidence type="ECO:0000313" key="7">
    <source>
        <dbReference type="Ensembl" id="ENSCSAVP00000015475.1"/>
    </source>
</evidence>
<proteinExistence type="predicted"/>
<evidence type="ECO:0000256" key="5">
    <source>
        <dbReference type="SAM" id="MobiDB-lite"/>
    </source>
</evidence>